<protein>
    <recommendedName>
        <fullName evidence="9 10">tRNA-splicing endonuclease subunit Sen34</fullName>
        <ecNumber evidence="3 10">4.6.1.16</ecNumber>
    </recommendedName>
</protein>
<dbReference type="SUPFAM" id="SSF53032">
    <property type="entry name" value="tRNA-intron endonuclease catalytic domain-like"/>
    <property type="match status" value="1"/>
</dbReference>
<evidence type="ECO:0000313" key="13">
    <source>
        <dbReference type="EMBL" id="CAH1772428.1"/>
    </source>
</evidence>
<proteinExistence type="inferred from homology"/>
<evidence type="ECO:0000259" key="11">
    <source>
        <dbReference type="Pfam" id="PF01974"/>
    </source>
</evidence>
<dbReference type="InterPro" id="IPR036167">
    <property type="entry name" value="tRNA_intron_Endo_cat-like_sf"/>
</dbReference>
<comment type="similarity">
    <text evidence="2 10">Belongs to the tRNA-intron endonuclease family.</text>
</comment>
<keyword evidence="14" id="KW-1185">Reference proteome</keyword>
<comment type="subunit">
    <text evidence="8">tRNA splicing endonuclease is a heterotetramer composed of TSEN2, TSEN15, TSEN34/LENG5 and TSEN54. tRNA splicing endonuclease complex also contains proteins of the pre-mRNA 3'-end processing machinery such as CLP1, CPSF1, CPSF4 and CSTF2.</text>
</comment>
<dbReference type="InterPro" id="IPR006676">
    <property type="entry name" value="tRNA_splic"/>
</dbReference>
<dbReference type="OrthoDB" id="48041at2759"/>
<evidence type="ECO:0000256" key="6">
    <source>
        <dbReference type="ARBA" id="ARBA00023239"/>
    </source>
</evidence>
<dbReference type="PIRSF" id="PIRSF017250">
    <property type="entry name" value="tRNA_splic_SEN34"/>
    <property type="match status" value="1"/>
</dbReference>
<comment type="caution">
    <text evidence="13">The sequence shown here is derived from an EMBL/GenBank/DDBJ whole genome shotgun (WGS) entry which is preliminary data.</text>
</comment>
<evidence type="ECO:0000256" key="3">
    <source>
        <dbReference type="ARBA" id="ARBA00012573"/>
    </source>
</evidence>
<comment type="function">
    <text evidence="10">Constitutes one of the two catalytic subunit of the tRNA-splicing endonuclease complex, a complex responsible for identification and cleavage of the splice sites in pre-tRNA. It cleaves pre-tRNA at the 5'- and 3'-splice sites to release the intron. The products are an intron and two tRNA half-molecules bearing 2',3'-cyclic phosphate and 5'-OH termini. There are no conserved sequences at the splice sites, but the intron is invariably located at the same site in the gene, placing the splice sites an invariant distance from the constant structural features of the tRNA body.</text>
</comment>
<dbReference type="InterPro" id="IPR006677">
    <property type="entry name" value="tRNA_intron_Endonuc_cat-like"/>
</dbReference>
<feature type="domain" description="tRNA intron endonuclease catalytic" evidence="11">
    <location>
        <begin position="199"/>
        <end position="279"/>
    </location>
</feature>
<dbReference type="AlphaFoldDB" id="A0A8J1UWQ2"/>
<dbReference type="GO" id="GO:0000213">
    <property type="term" value="F:tRNA-intron lyase activity"/>
    <property type="evidence" value="ECO:0007669"/>
    <property type="project" value="UniProtKB-UniRule"/>
</dbReference>
<evidence type="ECO:0000256" key="2">
    <source>
        <dbReference type="ARBA" id="ARBA00008078"/>
    </source>
</evidence>
<keyword evidence="4" id="KW-0507">mRNA processing</keyword>
<organism evidence="13 14">
    <name type="scientific">Owenia fusiformis</name>
    <name type="common">Polychaete worm</name>
    <dbReference type="NCBI Taxonomy" id="6347"/>
    <lineage>
        <taxon>Eukaryota</taxon>
        <taxon>Metazoa</taxon>
        <taxon>Spiralia</taxon>
        <taxon>Lophotrochozoa</taxon>
        <taxon>Annelida</taxon>
        <taxon>Polychaeta</taxon>
        <taxon>Sedentaria</taxon>
        <taxon>Canalipalpata</taxon>
        <taxon>Sabellida</taxon>
        <taxon>Oweniida</taxon>
        <taxon>Oweniidae</taxon>
        <taxon>Owenia</taxon>
    </lineage>
</organism>
<keyword evidence="7" id="KW-0539">Nucleus</keyword>
<dbReference type="EC" id="4.6.1.16" evidence="3 10"/>
<evidence type="ECO:0000256" key="5">
    <source>
        <dbReference type="ARBA" id="ARBA00022694"/>
    </source>
</evidence>
<dbReference type="Gene3D" id="3.40.1350.10">
    <property type="match status" value="1"/>
</dbReference>
<keyword evidence="6 10" id="KW-0456">Lyase</keyword>
<dbReference type="EMBL" id="CAIIXF020000001">
    <property type="protein sequence ID" value="CAH1772428.1"/>
    <property type="molecule type" value="Genomic_DNA"/>
</dbReference>
<dbReference type="Pfam" id="PF26577">
    <property type="entry name" value="TSEN34_N"/>
    <property type="match status" value="1"/>
</dbReference>
<evidence type="ECO:0000256" key="7">
    <source>
        <dbReference type="ARBA" id="ARBA00023242"/>
    </source>
</evidence>
<name>A0A8J1UWQ2_OWEFU</name>
<evidence type="ECO:0000313" key="14">
    <source>
        <dbReference type="Proteomes" id="UP000749559"/>
    </source>
</evidence>
<evidence type="ECO:0000256" key="4">
    <source>
        <dbReference type="ARBA" id="ARBA00022664"/>
    </source>
</evidence>
<evidence type="ECO:0000256" key="9">
    <source>
        <dbReference type="ARBA" id="ARBA00070870"/>
    </source>
</evidence>
<dbReference type="PANTHER" id="PTHR13070">
    <property type="entry name" value="TRNA-SPLICING ENDONUCLEASE SUBUNIT SEN34-RELATED"/>
    <property type="match status" value="1"/>
</dbReference>
<dbReference type="InterPro" id="IPR016690">
    <property type="entry name" value="TSEN34"/>
</dbReference>
<accession>A0A8J1UWQ2</accession>
<dbReference type="CDD" id="cd22363">
    <property type="entry name" value="tRNA-intron_lyase_C"/>
    <property type="match status" value="1"/>
</dbReference>
<sequence>MIEIHIKNKKAYIWNSKDACTIREEYRIIGNLVGSHPKAPRQNYQLHLPLQLLPEETTLLVEKGVAILFNDDKPMLPPIEEDVQKFHESRKRSYEAQKELQLENRKMEIQNRKWEIIEGKKAKRMKKLKSENSTMAEDAAIDEAALEAEAEREVESMEITPIPQSSMQVQIFTGTPYVSESNRPLYSNWGFPSTHSELLRYRVFKDLWEQGHFLTAGGKFGGDFLVYPGDVAVFHSFYIVKCLPYKQKMSALDVVAMARLGSNVKKTVVLCSIDDNDQLCYTSLKWTGIS</sequence>
<keyword evidence="5 10" id="KW-0819">tRNA processing</keyword>
<evidence type="ECO:0000256" key="1">
    <source>
        <dbReference type="ARBA" id="ARBA00004604"/>
    </source>
</evidence>
<gene>
    <name evidence="13" type="ORF">OFUS_LOCUS195</name>
</gene>
<evidence type="ECO:0000259" key="12">
    <source>
        <dbReference type="Pfam" id="PF26577"/>
    </source>
</evidence>
<dbReference type="InterPro" id="IPR011856">
    <property type="entry name" value="tRNA_endonuc-like_dom_sf"/>
</dbReference>
<dbReference type="GO" id="GO:0005730">
    <property type="term" value="C:nucleolus"/>
    <property type="evidence" value="ECO:0007669"/>
    <property type="project" value="UniProtKB-SubCell"/>
</dbReference>
<dbReference type="Pfam" id="PF01974">
    <property type="entry name" value="tRNA_int_endo"/>
    <property type="match status" value="1"/>
</dbReference>
<reference evidence="13" key="1">
    <citation type="submission" date="2022-03" db="EMBL/GenBank/DDBJ databases">
        <authorList>
            <person name="Martin C."/>
        </authorList>
    </citation>
    <scope>NUCLEOTIDE SEQUENCE</scope>
</reference>
<dbReference type="FunFam" id="3.40.1350.10:FF:000002">
    <property type="entry name" value="tRNA-splicing endonuclease subunit Sen34"/>
    <property type="match status" value="1"/>
</dbReference>
<dbReference type="GO" id="GO:0006397">
    <property type="term" value="P:mRNA processing"/>
    <property type="evidence" value="ECO:0007669"/>
    <property type="project" value="UniProtKB-KW"/>
</dbReference>
<evidence type="ECO:0000256" key="8">
    <source>
        <dbReference type="ARBA" id="ARBA00064779"/>
    </source>
</evidence>
<evidence type="ECO:0000256" key="10">
    <source>
        <dbReference type="PIRNR" id="PIRNR017250"/>
    </source>
</evidence>
<dbReference type="Proteomes" id="UP000749559">
    <property type="component" value="Unassembled WGS sequence"/>
</dbReference>
<dbReference type="GO" id="GO:0000379">
    <property type="term" value="P:tRNA-type intron splice site recognition and cleavage"/>
    <property type="evidence" value="ECO:0007669"/>
    <property type="project" value="UniProtKB-UniRule"/>
</dbReference>
<dbReference type="GO" id="GO:0003676">
    <property type="term" value="F:nucleic acid binding"/>
    <property type="evidence" value="ECO:0007669"/>
    <property type="project" value="InterPro"/>
</dbReference>
<comment type="subcellular location">
    <subcellularLocation>
        <location evidence="1">Nucleus</location>
        <location evidence="1">Nucleolus</location>
    </subcellularLocation>
</comment>
<dbReference type="NCBIfam" id="TIGR00324">
    <property type="entry name" value="endA"/>
    <property type="match status" value="1"/>
</dbReference>
<dbReference type="InterPro" id="IPR059049">
    <property type="entry name" value="TSEN34_N"/>
</dbReference>
<feature type="domain" description="TSEN34 N-terminal" evidence="12">
    <location>
        <begin position="2"/>
        <end position="70"/>
    </location>
</feature>
<dbReference type="PANTHER" id="PTHR13070:SF0">
    <property type="entry name" value="TRNA-SPLICING ENDONUCLEASE SUBUNIT SEN34"/>
    <property type="match status" value="1"/>
</dbReference>
<dbReference type="GO" id="GO:0000214">
    <property type="term" value="C:tRNA-intron endonuclease complex"/>
    <property type="evidence" value="ECO:0007669"/>
    <property type="project" value="UniProtKB-UniRule"/>
</dbReference>